<evidence type="ECO:0000256" key="1">
    <source>
        <dbReference type="ARBA" id="ARBA00023015"/>
    </source>
</evidence>
<dbReference type="OrthoDB" id="9782911at2"/>
<name>C6XZD9_PEDHD</name>
<dbReference type="InterPro" id="IPR018060">
    <property type="entry name" value="HTH_AraC"/>
</dbReference>
<dbReference type="KEGG" id="phe:Phep_2431"/>
<dbReference type="InterPro" id="IPR020449">
    <property type="entry name" value="Tscrpt_reg_AraC-type_HTH"/>
</dbReference>
<proteinExistence type="predicted"/>
<organism evidence="5 6">
    <name type="scientific">Pedobacter heparinus (strain ATCC 13125 / DSM 2366 / CIP 104194 / JCM 7457 / NBRC 12017 / NCIMB 9290 / NRRL B-14731 / HIM 762-3)</name>
    <dbReference type="NCBI Taxonomy" id="485917"/>
    <lineage>
        <taxon>Bacteria</taxon>
        <taxon>Pseudomonadati</taxon>
        <taxon>Bacteroidota</taxon>
        <taxon>Sphingobacteriia</taxon>
        <taxon>Sphingobacteriales</taxon>
        <taxon>Sphingobacteriaceae</taxon>
        <taxon>Pedobacter</taxon>
    </lineage>
</organism>
<dbReference type="Proteomes" id="UP000000852">
    <property type="component" value="Chromosome"/>
</dbReference>
<reference evidence="5 6" key="1">
    <citation type="journal article" date="2009" name="Stand. Genomic Sci.">
        <title>Complete genome sequence of Pedobacter heparinus type strain (HIM 762-3).</title>
        <authorList>
            <person name="Han C."/>
            <person name="Spring S."/>
            <person name="Lapidus A."/>
            <person name="Del Rio T.G."/>
            <person name="Tice H."/>
            <person name="Copeland A."/>
            <person name="Cheng J.F."/>
            <person name="Lucas S."/>
            <person name="Chen F."/>
            <person name="Nolan M."/>
            <person name="Bruce D."/>
            <person name="Goodwin L."/>
            <person name="Pitluck S."/>
            <person name="Ivanova N."/>
            <person name="Mavromatis K."/>
            <person name="Mikhailova N."/>
            <person name="Pati A."/>
            <person name="Chen A."/>
            <person name="Palaniappan K."/>
            <person name="Land M."/>
            <person name="Hauser L."/>
            <person name="Chang Y.J."/>
            <person name="Jeffries C.C."/>
            <person name="Saunders E."/>
            <person name="Chertkov O."/>
            <person name="Brettin T."/>
            <person name="Goker M."/>
            <person name="Rohde M."/>
            <person name="Bristow J."/>
            <person name="Eisen J.A."/>
            <person name="Markowitz V."/>
            <person name="Hugenholtz P."/>
            <person name="Kyrpides N.C."/>
            <person name="Klenk H.P."/>
            <person name="Detter J.C."/>
        </authorList>
    </citation>
    <scope>NUCLEOTIDE SEQUENCE [LARGE SCALE GENOMIC DNA]</scope>
    <source>
        <strain evidence="6">ATCC 13125 / DSM 2366 / CIP 104194 / JCM 7457 / NBRC 12017 / NCIMB 9290 / NRRL B-14731 / HIM 762-3</strain>
    </source>
</reference>
<dbReference type="PRINTS" id="PR00032">
    <property type="entry name" value="HTHARAC"/>
</dbReference>
<dbReference type="eggNOG" id="COG2207">
    <property type="taxonomic scope" value="Bacteria"/>
</dbReference>
<dbReference type="GO" id="GO:0043565">
    <property type="term" value="F:sequence-specific DNA binding"/>
    <property type="evidence" value="ECO:0007669"/>
    <property type="project" value="InterPro"/>
</dbReference>
<dbReference type="EMBL" id="CP001681">
    <property type="protein sequence ID" value="ACU04635.1"/>
    <property type="molecule type" value="Genomic_DNA"/>
</dbReference>
<evidence type="ECO:0000259" key="4">
    <source>
        <dbReference type="PROSITE" id="PS01124"/>
    </source>
</evidence>
<keyword evidence="2" id="KW-0238">DNA-binding</keyword>
<evidence type="ECO:0000313" key="5">
    <source>
        <dbReference type="EMBL" id="ACU04635.1"/>
    </source>
</evidence>
<feature type="domain" description="HTH araC/xylS-type" evidence="4">
    <location>
        <begin position="192"/>
        <end position="290"/>
    </location>
</feature>
<dbReference type="SUPFAM" id="SSF51215">
    <property type="entry name" value="Regulatory protein AraC"/>
    <property type="match status" value="1"/>
</dbReference>
<dbReference type="PANTHER" id="PTHR43280">
    <property type="entry name" value="ARAC-FAMILY TRANSCRIPTIONAL REGULATOR"/>
    <property type="match status" value="1"/>
</dbReference>
<dbReference type="InterPro" id="IPR009057">
    <property type="entry name" value="Homeodomain-like_sf"/>
</dbReference>
<evidence type="ECO:0000256" key="3">
    <source>
        <dbReference type="ARBA" id="ARBA00023163"/>
    </source>
</evidence>
<dbReference type="AlphaFoldDB" id="C6XZD9"/>
<dbReference type="GO" id="GO:0003700">
    <property type="term" value="F:DNA-binding transcription factor activity"/>
    <property type="evidence" value="ECO:0007669"/>
    <property type="project" value="InterPro"/>
</dbReference>
<dbReference type="InterPro" id="IPR018062">
    <property type="entry name" value="HTH_AraC-typ_CS"/>
</dbReference>
<gene>
    <name evidence="5" type="ordered locus">Phep_2431</name>
</gene>
<dbReference type="InterPro" id="IPR003313">
    <property type="entry name" value="AraC-bd"/>
</dbReference>
<dbReference type="STRING" id="485917.Phep_2431"/>
<keyword evidence="3" id="KW-0804">Transcription</keyword>
<dbReference type="PANTHER" id="PTHR43280:SF30">
    <property type="entry name" value="MMSAB OPERON REGULATORY PROTEIN"/>
    <property type="match status" value="1"/>
</dbReference>
<sequence length="294" mass="33804">MSNYFKYLPVSDHDINWGLHVLNAGYNRISKAANYPPAGHPSGHYFNWDKGRILDEYQLIYISKGTGIFESAHCKQLHINEGAVILLFPGEWHRFKPDPETGWDEYWVGFKGDIISNIAKKNFISPHLPLLQVGLSDQLIDLFSAILEKTKTEQPGYQPLISGMILHLLGEVYAKTKLQALEKEDISEILINKARILLRESVHTNIAIEKLAEELHVSYSWFRKAFKTFTGIAPHQYLLQLKIEKAKTLLSDSTKPIKEIAFELGFESSFYFSRIFKNKTSYAPDTYRKLVRKL</sequence>
<dbReference type="Pfam" id="PF12833">
    <property type="entry name" value="HTH_18"/>
    <property type="match status" value="1"/>
</dbReference>
<protein>
    <submittedName>
        <fullName evidence="5">AraC protein arabinose-binding/dimerisation</fullName>
    </submittedName>
</protein>
<keyword evidence="1" id="KW-0805">Transcription regulation</keyword>
<dbReference type="Gene3D" id="2.60.120.280">
    <property type="entry name" value="Regulatory protein AraC"/>
    <property type="match status" value="1"/>
</dbReference>
<dbReference type="Gene3D" id="1.10.10.60">
    <property type="entry name" value="Homeodomain-like"/>
    <property type="match status" value="2"/>
</dbReference>
<accession>C6XZD9</accession>
<dbReference type="SUPFAM" id="SSF46689">
    <property type="entry name" value="Homeodomain-like"/>
    <property type="match status" value="2"/>
</dbReference>
<dbReference type="InterPro" id="IPR037923">
    <property type="entry name" value="HTH-like"/>
</dbReference>
<dbReference type="PROSITE" id="PS01124">
    <property type="entry name" value="HTH_ARAC_FAMILY_2"/>
    <property type="match status" value="1"/>
</dbReference>
<dbReference type="PROSITE" id="PS00041">
    <property type="entry name" value="HTH_ARAC_FAMILY_1"/>
    <property type="match status" value="1"/>
</dbReference>
<dbReference type="RefSeq" id="WP_015808247.1">
    <property type="nucleotide sequence ID" value="NC_013061.1"/>
</dbReference>
<evidence type="ECO:0000313" key="6">
    <source>
        <dbReference type="Proteomes" id="UP000000852"/>
    </source>
</evidence>
<dbReference type="Pfam" id="PF02311">
    <property type="entry name" value="AraC_binding"/>
    <property type="match status" value="1"/>
</dbReference>
<keyword evidence="6" id="KW-1185">Reference proteome</keyword>
<dbReference type="SMART" id="SM00342">
    <property type="entry name" value="HTH_ARAC"/>
    <property type="match status" value="1"/>
</dbReference>
<dbReference type="HOGENOM" id="CLU_000445_88_6_10"/>
<evidence type="ECO:0000256" key="2">
    <source>
        <dbReference type="ARBA" id="ARBA00023125"/>
    </source>
</evidence>